<feature type="compositionally biased region" description="Basic and acidic residues" evidence="1">
    <location>
        <begin position="16"/>
        <end position="27"/>
    </location>
</feature>
<evidence type="ECO:0000256" key="1">
    <source>
        <dbReference type="SAM" id="MobiDB-lite"/>
    </source>
</evidence>
<evidence type="ECO:0000313" key="3">
    <source>
        <dbReference type="Proteomes" id="UP001158598"/>
    </source>
</evidence>
<name>A0AA35UKW2_METCP</name>
<feature type="region of interest" description="Disordered" evidence="1">
    <location>
        <begin position="12"/>
        <end position="74"/>
    </location>
</feature>
<protein>
    <submittedName>
        <fullName evidence="2">Uncharacterized protein</fullName>
    </submittedName>
</protein>
<accession>A0AA35UKW2</accession>
<sequence>MAICRLLVERTGSPLDPDHRLAADRPRSGIGGGRTVGGASAQARRDPNVADRVKGSVGRRGAGTGGPSAGGVAPGQWLRQWFRRKDDRPRTLACQARHSARPT</sequence>
<reference evidence="2" key="1">
    <citation type="submission" date="2023-03" db="EMBL/GenBank/DDBJ databases">
        <authorList>
            <person name="Pearce D."/>
        </authorList>
    </citation>
    <scope>NUCLEOTIDE SEQUENCE</scope>
    <source>
        <strain evidence="2">Mc</strain>
    </source>
</reference>
<dbReference type="AlphaFoldDB" id="A0AA35UKW2"/>
<dbReference type="Proteomes" id="UP001158598">
    <property type="component" value="Chromosome"/>
</dbReference>
<feature type="compositionally biased region" description="Basic and acidic residues" evidence="1">
    <location>
        <begin position="43"/>
        <end position="54"/>
    </location>
</feature>
<feature type="compositionally biased region" description="Gly residues" evidence="1">
    <location>
        <begin position="58"/>
        <end position="73"/>
    </location>
</feature>
<proteinExistence type="predicted"/>
<dbReference type="EMBL" id="OX458332">
    <property type="protein sequence ID" value="CAI8815759.1"/>
    <property type="molecule type" value="Genomic_DNA"/>
</dbReference>
<evidence type="ECO:0000313" key="2">
    <source>
        <dbReference type="EMBL" id="CAI8815759.1"/>
    </source>
</evidence>
<gene>
    <name evidence="2" type="ORF">MCNOR_1845</name>
</gene>
<organism evidence="2 3">
    <name type="scientific">Methylococcus capsulatus</name>
    <dbReference type="NCBI Taxonomy" id="414"/>
    <lineage>
        <taxon>Bacteria</taxon>
        <taxon>Pseudomonadati</taxon>
        <taxon>Pseudomonadota</taxon>
        <taxon>Gammaproteobacteria</taxon>
        <taxon>Methylococcales</taxon>
        <taxon>Methylococcaceae</taxon>
        <taxon>Methylococcus</taxon>
    </lineage>
</organism>